<dbReference type="GO" id="GO:0050660">
    <property type="term" value="F:flavin adenine dinucleotide binding"/>
    <property type="evidence" value="ECO:0007669"/>
    <property type="project" value="InterPro"/>
</dbReference>
<dbReference type="Gene3D" id="2.40.110.10">
    <property type="entry name" value="Butyryl-CoA Dehydrogenase, subunit A, domain 2"/>
    <property type="match status" value="1"/>
</dbReference>
<dbReference type="Gene3D" id="1.10.540.10">
    <property type="entry name" value="Acyl-CoA dehydrogenase/oxidase, N-terminal domain"/>
    <property type="match status" value="1"/>
</dbReference>
<dbReference type="Pfam" id="PF08028">
    <property type="entry name" value="Acyl-CoA_dh_2"/>
    <property type="match status" value="1"/>
</dbReference>
<keyword evidence="1" id="KW-0560">Oxidoreductase</keyword>
<dbReference type="GO" id="GO:0016627">
    <property type="term" value="F:oxidoreductase activity, acting on the CH-CH group of donors"/>
    <property type="evidence" value="ECO:0007669"/>
    <property type="project" value="InterPro"/>
</dbReference>
<dbReference type="InterPro" id="IPR013107">
    <property type="entry name" value="Acyl-CoA_DH_C"/>
</dbReference>
<evidence type="ECO:0000259" key="2">
    <source>
        <dbReference type="Pfam" id="PF08028"/>
    </source>
</evidence>
<dbReference type="SUPFAM" id="SSF56645">
    <property type="entry name" value="Acyl-CoA dehydrogenase NM domain-like"/>
    <property type="match status" value="1"/>
</dbReference>
<dbReference type="SUPFAM" id="SSF47203">
    <property type="entry name" value="Acyl-CoA dehydrogenase C-terminal domain-like"/>
    <property type="match status" value="1"/>
</dbReference>
<name>A0AAE4CBA3_9ACTN</name>
<proteinExistence type="predicted"/>
<feature type="domain" description="Acyl-CoA dehydrogenase C-terminal" evidence="2">
    <location>
        <begin position="208"/>
        <end position="333"/>
    </location>
</feature>
<sequence>MDDQTITRDRAEQGEARDRLTAETIEAMRAAGDFALAVPAEDGGQGASAETILRRLIALGREDPSAAWVAGVSVTSKVLARRMAPDPVRTEIFADPDAITCGSGRPECGRGTREADGTVTVTGAWPNVSGCEDAAWAGLALMIDDVPHFAHIPVADLTIDRTWRVAGMRATGSHTLVADRLGIPDGRVRPFVPFGVNDVMLFGLTVLGPVIGGAYGALDTVRAMFASGRKPFMTSYASMGESPGARHWLADATHLIERAERTAFAVAAASDGDEVPRSDMPRWHLEEATAARDCRAAVDLLLDLHGASGFGTANPLQRFWRDVAVGSRHPHLNPYLAVENYGRALA</sequence>
<keyword evidence="4" id="KW-1185">Reference proteome</keyword>
<dbReference type="InterPro" id="IPR036250">
    <property type="entry name" value="AcylCo_DH-like_C"/>
</dbReference>
<dbReference type="EMBL" id="JAVDYB010000001">
    <property type="protein sequence ID" value="MDR7278471.1"/>
    <property type="molecule type" value="Genomic_DNA"/>
</dbReference>
<dbReference type="PIRSF" id="PIRSF016578">
    <property type="entry name" value="HsaA"/>
    <property type="match status" value="1"/>
</dbReference>
<dbReference type="RefSeq" id="WP_310371409.1">
    <property type="nucleotide sequence ID" value="NZ_JAVDYB010000001.1"/>
</dbReference>
<dbReference type="InterPro" id="IPR037069">
    <property type="entry name" value="AcylCoA_DH/ox_N_sf"/>
</dbReference>
<comment type="caution">
    <text evidence="3">The sequence shown here is derived from an EMBL/GenBank/DDBJ whole genome shotgun (WGS) entry which is preliminary data.</text>
</comment>
<dbReference type="InterPro" id="IPR046373">
    <property type="entry name" value="Acyl-CoA_Oxase/DH_mid-dom_sf"/>
</dbReference>
<protein>
    <submittedName>
        <fullName evidence="3">Alkylation response protein AidB-like acyl-CoA dehydrogenase</fullName>
    </submittedName>
</protein>
<dbReference type="AlphaFoldDB" id="A0AAE4CBA3"/>
<gene>
    <name evidence="3" type="ORF">J2S41_005249</name>
</gene>
<evidence type="ECO:0000313" key="4">
    <source>
        <dbReference type="Proteomes" id="UP001183643"/>
    </source>
</evidence>
<dbReference type="InterPro" id="IPR009100">
    <property type="entry name" value="AcylCoA_DH/oxidase_NM_dom_sf"/>
</dbReference>
<evidence type="ECO:0000313" key="3">
    <source>
        <dbReference type="EMBL" id="MDR7278471.1"/>
    </source>
</evidence>
<accession>A0AAE4CBA3</accession>
<organism evidence="3 4">
    <name type="scientific">Catenuloplanes atrovinosus</name>
    <dbReference type="NCBI Taxonomy" id="137266"/>
    <lineage>
        <taxon>Bacteria</taxon>
        <taxon>Bacillati</taxon>
        <taxon>Actinomycetota</taxon>
        <taxon>Actinomycetes</taxon>
        <taxon>Micromonosporales</taxon>
        <taxon>Micromonosporaceae</taxon>
        <taxon>Catenuloplanes</taxon>
    </lineage>
</organism>
<dbReference type="Proteomes" id="UP001183643">
    <property type="component" value="Unassembled WGS sequence"/>
</dbReference>
<dbReference type="Gene3D" id="1.20.140.10">
    <property type="entry name" value="Butyryl-CoA Dehydrogenase, subunit A, domain 3"/>
    <property type="match status" value="1"/>
</dbReference>
<evidence type="ECO:0000256" key="1">
    <source>
        <dbReference type="ARBA" id="ARBA00023002"/>
    </source>
</evidence>
<reference evidence="3" key="1">
    <citation type="submission" date="2023-07" db="EMBL/GenBank/DDBJ databases">
        <title>Sequencing the genomes of 1000 actinobacteria strains.</title>
        <authorList>
            <person name="Klenk H.-P."/>
        </authorList>
    </citation>
    <scope>NUCLEOTIDE SEQUENCE</scope>
    <source>
        <strain evidence="3">DSM 44707</strain>
    </source>
</reference>